<accession>A0A0V1C899</accession>
<reference evidence="1 2" key="1">
    <citation type="submission" date="2015-01" db="EMBL/GenBank/DDBJ databases">
        <title>Evolution of Trichinella species and genotypes.</title>
        <authorList>
            <person name="Korhonen P.K."/>
            <person name="Edoardo P."/>
            <person name="Giuseppe L.R."/>
            <person name="Gasser R.B."/>
        </authorList>
    </citation>
    <scope>NUCLEOTIDE SEQUENCE [LARGE SCALE GENOMIC DNA]</scope>
    <source>
        <strain evidence="1">ISS120</strain>
    </source>
</reference>
<gene>
    <name evidence="1" type="ORF">T03_4389</name>
</gene>
<evidence type="ECO:0000313" key="1">
    <source>
        <dbReference type="EMBL" id="KRY44963.1"/>
    </source>
</evidence>
<sequence length="105" mass="12292">MLFWTFHFLTDGFFQLLDEFPQEWSFGSLKKTVYRLPNNTVAMWSVKTYWKNLGYLLLNKIAPLVIPRSDKSMEEAVDTADKVTSNQENEQTIMSYALQLTCKID</sequence>
<dbReference type="EMBL" id="JYDI01000439">
    <property type="protein sequence ID" value="KRY44963.1"/>
    <property type="molecule type" value="Genomic_DNA"/>
</dbReference>
<proteinExistence type="predicted"/>
<keyword evidence="2" id="KW-1185">Reference proteome</keyword>
<name>A0A0V1C899_TRIBR</name>
<protein>
    <submittedName>
        <fullName evidence="1">Uncharacterized protein</fullName>
    </submittedName>
</protein>
<organism evidence="1 2">
    <name type="scientific">Trichinella britovi</name>
    <name type="common">Parasitic roundworm</name>
    <dbReference type="NCBI Taxonomy" id="45882"/>
    <lineage>
        <taxon>Eukaryota</taxon>
        <taxon>Metazoa</taxon>
        <taxon>Ecdysozoa</taxon>
        <taxon>Nematoda</taxon>
        <taxon>Enoplea</taxon>
        <taxon>Dorylaimia</taxon>
        <taxon>Trichinellida</taxon>
        <taxon>Trichinellidae</taxon>
        <taxon>Trichinella</taxon>
    </lineage>
</organism>
<evidence type="ECO:0000313" key="2">
    <source>
        <dbReference type="Proteomes" id="UP000054653"/>
    </source>
</evidence>
<dbReference type="Proteomes" id="UP000054653">
    <property type="component" value="Unassembled WGS sequence"/>
</dbReference>
<dbReference type="AlphaFoldDB" id="A0A0V1C899"/>
<comment type="caution">
    <text evidence="1">The sequence shown here is derived from an EMBL/GenBank/DDBJ whole genome shotgun (WGS) entry which is preliminary data.</text>
</comment>